<evidence type="ECO:0000313" key="3">
    <source>
        <dbReference type="Proteomes" id="UP000000457"/>
    </source>
</evidence>
<gene>
    <name evidence="2" type="ORF">GAP32_177</name>
</gene>
<keyword evidence="1" id="KW-1133">Transmembrane helix</keyword>
<dbReference type="KEGG" id="vg:13993917"/>
<dbReference type="GeneID" id="13993917"/>
<proteinExistence type="predicted"/>
<evidence type="ECO:0000256" key="1">
    <source>
        <dbReference type="SAM" id="Phobius"/>
    </source>
</evidence>
<organism evidence="2 3">
    <name type="scientific">Cronobacter phage vB_CsaM_GAP32</name>
    <dbReference type="NCBI Taxonomy" id="1141136"/>
    <lineage>
        <taxon>Viruses</taxon>
        <taxon>Duplodnaviria</taxon>
        <taxon>Heunggongvirae</taxon>
        <taxon>Uroviricota</taxon>
        <taxon>Caudoviricetes</taxon>
        <taxon>Mimasvirus</taxon>
        <taxon>Mimasvirus GAP32</taxon>
    </lineage>
</organism>
<feature type="transmembrane region" description="Helical" evidence="1">
    <location>
        <begin position="20"/>
        <end position="41"/>
    </location>
</feature>
<dbReference type="Proteomes" id="UP000000457">
    <property type="component" value="Segment"/>
</dbReference>
<dbReference type="EMBL" id="JN882285">
    <property type="protein sequence ID" value="AFC21627.1"/>
    <property type="molecule type" value="Genomic_DNA"/>
</dbReference>
<evidence type="ECO:0000313" key="2">
    <source>
        <dbReference type="EMBL" id="AFC21627.1"/>
    </source>
</evidence>
<keyword evidence="3" id="KW-1185">Reference proteome</keyword>
<accession>K4F7D4</accession>
<protein>
    <submittedName>
        <fullName evidence="2">Putative membrane protein</fullName>
    </submittedName>
</protein>
<dbReference type="RefSeq" id="YP_006987282.1">
    <property type="nucleotide sequence ID" value="NC_019401.1"/>
</dbReference>
<name>K4F7D4_9CAUD</name>
<sequence>MKTLRNHLFGFVMMYKTSFAINPVITTVGTIVAAVFVASLAKIFGL</sequence>
<keyword evidence="1" id="KW-0812">Transmembrane</keyword>
<keyword evidence="1" id="KW-0472">Membrane</keyword>
<reference evidence="2 3" key="1">
    <citation type="journal article" date="2014" name="Virology">
        <title>Supersize me: Cronobacter sakazakii phage GAP32.</title>
        <authorList>
            <person name="Abbasifar R."/>
            <person name="Griffiths M.W."/>
            <person name="Sabour P.M."/>
            <person name="Ackermann H.-W."/>
            <person name="Vandersteegen K."/>
            <person name="Lavigne R."/>
            <person name="Noben J.-P."/>
            <person name="Villa A.A."/>
            <person name="Abbasifar A."/>
            <person name="Nash J.H.E."/>
            <person name="Kropinski A.M."/>
        </authorList>
    </citation>
    <scope>NUCLEOTIDE SEQUENCE [LARGE SCALE GENOMIC DNA]</scope>
    <source>
        <strain evidence="2">GAP-32</strain>
    </source>
</reference>